<feature type="domain" description="AMP-dependent ligase C-terminal" evidence="6">
    <location>
        <begin position="333"/>
        <end position="430"/>
    </location>
</feature>
<keyword evidence="8" id="KW-1185">Reference proteome</keyword>
<name>A0A483CTX1_9EURY</name>
<keyword evidence="4" id="KW-0547">Nucleotide-binding</keyword>
<dbReference type="PANTHER" id="PTHR43845:SF1">
    <property type="entry name" value="BLR5969 PROTEIN"/>
    <property type="match status" value="1"/>
</dbReference>
<comment type="caution">
    <text evidence="7">The sequence shown here is derived from an EMBL/GenBank/DDBJ whole genome shotgun (WGS) entry which is preliminary data.</text>
</comment>
<organism evidence="7 8">
    <name type="scientific">Methanofollis fontis</name>
    <dbReference type="NCBI Taxonomy" id="2052832"/>
    <lineage>
        <taxon>Archaea</taxon>
        <taxon>Methanobacteriati</taxon>
        <taxon>Methanobacteriota</taxon>
        <taxon>Stenosarchaea group</taxon>
        <taxon>Methanomicrobia</taxon>
        <taxon>Methanomicrobiales</taxon>
        <taxon>Methanomicrobiaceae</taxon>
        <taxon>Methanofollis</taxon>
    </lineage>
</organism>
<dbReference type="Proteomes" id="UP000292580">
    <property type="component" value="Unassembled WGS sequence"/>
</dbReference>
<evidence type="ECO:0000256" key="1">
    <source>
        <dbReference type="ARBA" id="ARBA00005211"/>
    </source>
</evidence>
<dbReference type="InterPro" id="IPR028154">
    <property type="entry name" value="AMP-dep_Lig_C"/>
</dbReference>
<dbReference type="Pfam" id="PF14535">
    <property type="entry name" value="AMP-binding_C_2"/>
    <property type="match status" value="1"/>
</dbReference>
<evidence type="ECO:0000256" key="4">
    <source>
        <dbReference type="ARBA" id="ARBA00022741"/>
    </source>
</evidence>
<proteinExistence type="predicted"/>
<dbReference type="GO" id="GO:0000166">
    <property type="term" value="F:nucleotide binding"/>
    <property type="evidence" value="ECO:0007669"/>
    <property type="project" value="UniProtKB-KW"/>
</dbReference>
<comment type="subunit">
    <text evidence="2">Monomer.</text>
</comment>
<feature type="domain" description="AMP-dependent synthetase/ligase" evidence="5">
    <location>
        <begin position="76"/>
        <end position="283"/>
    </location>
</feature>
<protein>
    <submittedName>
        <fullName evidence="7">Phenylacetate--CoA ligase</fullName>
    </submittedName>
</protein>
<sequence length="432" mass="48170">MWDPRMEGMPAGDLKRLQYRLLKTLVYRLYSFSPFYHDRMKEAGTHPDDIRSLEDITKLPFMYKSDLRDNYPDRIFTASQDELVRYHVSSGTTGKPTVVGYTANDLESWTTSLARSLTACGLGRGDVMQVSYGYGLFTGGLGLHYGAERIGATVLPIGTGNTERQIELMQDLHVTAIACTPSYLVHIGETANRMGISIRNDTDLRVGILGAEPWSEGIRTTLQNELGIRVYDIYGTSELSGPMFTECTEQQGIHIWGDIAYPEIIDPESGEHLPPGEKGELVMTVLKKEALPMIRYRIGDITSIDDSVCACGRTSPRIMRIQGRVDDMLIVRGINVFPSQVEHTLMGIPEVVGSAFQIEVDRRGALDSMLVRVEMSKDAFSDKITDLMKVKAKVTHDLRNSLNVAADVELVAPGTLPRFEGKAKRVIDRRVY</sequence>
<comment type="pathway">
    <text evidence="1">Aromatic compound metabolism.</text>
</comment>
<dbReference type="InterPro" id="IPR011880">
    <property type="entry name" value="PA_CoA_ligase"/>
</dbReference>
<dbReference type="GO" id="GO:0047475">
    <property type="term" value="F:phenylacetate-CoA ligase activity"/>
    <property type="evidence" value="ECO:0007669"/>
    <property type="project" value="InterPro"/>
</dbReference>
<dbReference type="Gene3D" id="3.40.50.12780">
    <property type="entry name" value="N-terminal domain of ligase-like"/>
    <property type="match status" value="1"/>
</dbReference>
<dbReference type="PIRSF" id="PIRSF006444">
    <property type="entry name" value="PaaK"/>
    <property type="match status" value="1"/>
</dbReference>
<dbReference type="GO" id="GO:0010124">
    <property type="term" value="P:phenylacetate catabolic process"/>
    <property type="evidence" value="ECO:0007669"/>
    <property type="project" value="InterPro"/>
</dbReference>
<dbReference type="PANTHER" id="PTHR43845">
    <property type="entry name" value="BLR5969 PROTEIN"/>
    <property type="match status" value="1"/>
</dbReference>
<evidence type="ECO:0000256" key="2">
    <source>
        <dbReference type="ARBA" id="ARBA00011245"/>
    </source>
</evidence>
<dbReference type="EMBL" id="PGCL01000003">
    <property type="protein sequence ID" value="TAJ44184.1"/>
    <property type="molecule type" value="Genomic_DNA"/>
</dbReference>
<reference evidence="7 8" key="1">
    <citation type="submission" date="2017-11" db="EMBL/GenBank/DDBJ databases">
        <title>Isolation and Characterization of Methanofollis Species from Methane Seep Offshore SW Taiwan.</title>
        <authorList>
            <person name="Teng N.-H."/>
            <person name="Lai M.-C."/>
            <person name="Chen S.-C."/>
        </authorList>
    </citation>
    <scope>NUCLEOTIDE SEQUENCE [LARGE SCALE GENOMIC DNA]</scope>
    <source>
        <strain evidence="7 8">FWC-SCC2</strain>
    </source>
</reference>
<gene>
    <name evidence="7" type="ORF">CUJ86_09165</name>
</gene>
<dbReference type="Pfam" id="PF00501">
    <property type="entry name" value="AMP-binding"/>
    <property type="match status" value="1"/>
</dbReference>
<dbReference type="FunFam" id="3.40.50.12780:FF:000016">
    <property type="entry name" value="Phenylacetate-coenzyme A ligase"/>
    <property type="match status" value="1"/>
</dbReference>
<dbReference type="CDD" id="cd05913">
    <property type="entry name" value="PaaK"/>
    <property type="match status" value="1"/>
</dbReference>
<dbReference type="InterPro" id="IPR000873">
    <property type="entry name" value="AMP-dep_synth/lig_dom"/>
</dbReference>
<evidence type="ECO:0000259" key="6">
    <source>
        <dbReference type="Pfam" id="PF14535"/>
    </source>
</evidence>
<dbReference type="Gene3D" id="3.30.300.30">
    <property type="match status" value="1"/>
</dbReference>
<accession>A0A483CTX1</accession>
<evidence type="ECO:0000256" key="3">
    <source>
        <dbReference type="ARBA" id="ARBA00022598"/>
    </source>
</evidence>
<dbReference type="InterPro" id="IPR042099">
    <property type="entry name" value="ANL_N_sf"/>
</dbReference>
<dbReference type="InterPro" id="IPR045851">
    <property type="entry name" value="AMP-bd_C_sf"/>
</dbReference>
<keyword evidence="3 7" id="KW-0436">Ligase</keyword>
<dbReference type="AlphaFoldDB" id="A0A483CTX1"/>
<evidence type="ECO:0000313" key="8">
    <source>
        <dbReference type="Proteomes" id="UP000292580"/>
    </source>
</evidence>
<evidence type="ECO:0000313" key="7">
    <source>
        <dbReference type="EMBL" id="TAJ44184.1"/>
    </source>
</evidence>
<evidence type="ECO:0000259" key="5">
    <source>
        <dbReference type="Pfam" id="PF00501"/>
    </source>
</evidence>
<dbReference type="SUPFAM" id="SSF56801">
    <property type="entry name" value="Acetyl-CoA synthetase-like"/>
    <property type="match status" value="1"/>
</dbReference>